<sequence>MRHRQAHSVREWIDYISKLDYARAVSLLKKENAFLAGQEILKRYHDTAIWTIISKGAELLDPTTLPTASPFCHPLVSTRNRFWTAHAPSRR</sequence>
<comment type="caution">
    <text evidence="1">The sequence shown here is derived from an EMBL/GenBank/DDBJ whole genome shotgun (WGS) entry which is preliminary data.</text>
</comment>
<keyword evidence="2" id="KW-1185">Reference proteome</keyword>
<dbReference type="AlphaFoldDB" id="A0A9W4KE60"/>
<dbReference type="Proteomes" id="UP001154252">
    <property type="component" value="Unassembled WGS sequence"/>
</dbReference>
<name>A0A9W4KE60_9EURO</name>
<evidence type="ECO:0000313" key="2">
    <source>
        <dbReference type="Proteomes" id="UP001154252"/>
    </source>
</evidence>
<reference evidence="1" key="1">
    <citation type="submission" date="2021-07" db="EMBL/GenBank/DDBJ databases">
        <authorList>
            <person name="Branca A.L. A."/>
        </authorList>
    </citation>
    <scope>NUCLEOTIDE SEQUENCE</scope>
</reference>
<organism evidence="1 2">
    <name type="scientific">Penicillium egyptiacum</name>
    <dbReference type="NCBI Taxonomy" id="1303716"/>
    <lineage>
        <taxon>Eukaryota</taxon>
        <taxon>Fungi</taxon>
        <taxon>Dikarya</taxon>
        <taxon>Ascomycota</taxon>
        <taxon>Pezizomycotina</taxon>
        <taxon>Eurotiomycetes</taxon>
        <taxon>Eurotiomycetidae</taxon>
        <taxon>Eurotiales</taxon>
        <taxon>Aspergillaceae</taxon>
        <taxon>Penicillium</taxon>
    </lineage>
</organism>
<evidence type="ECO:0000313" key="1">
    <source>
        <dbReference type="EMBL" id="CAG8901396.1"/>
    </source>
</evidence>
<dbReference type="OrthoDB" id="10269476at2759"/>
<gene>
    <name evidence="1" type="ORF">PEGY_LOCUS6459</name>
</gene>
<protein>
    <submittedName>
        <fullName evidence="1">Uncharacterized protein</fullName>
    </submittedName>
</protein>
<proteinExistence type="predicted"/>
<accession>A0A9W4KE60</accession>
<dbReference type="EMBL" id="CAJVRC010000870">
    <property type="protein sequence ID" value="CAG8901396.1"/>
    <property type="molecule type" value="Genomic_DNA"/>
</dbReference>